<accession>A0ABU8YWU4</accession>
<proteinExistence type="predicted"/>
<comment type="caution">
    <text evidence="1">The sequence shown here is derived from an EMBL/GenBank/DDBJ whole genome shotgun (WGS) entry which is preliminary data.</text>
</comment>
<reference evidence="1 2" key="1">
    <citation type="journal article" date="2020" name="Harmful Algae">
        <title>Molecular and morphological characterization of a novel dihydroanatoxin-a producing Microcoleus species (cyanobacteria) from the Russian River, California, USA.</title>
        <authorList>
            <person name="Conklin K.Y."/>
            <person name="Stancheva R."/>
            <person name="Otten T.G."/>
            <person name="Fadness R."/>
            <person name="Boyer G.L."/>
            <person name="Read B."/>
            <person name="Zhang X."/>
            <person name="Sheath R.G."/>
        </authorList>
    </citation>
    <scope>NUCLEOTIDE SEQUENCE [LARGE SCALE GENOMIC DNA]</scope>
    <source>
        <strain evidence="1 2">PTRS2</strain>
    </source>
</reference>
<protein>
    <recommendedName>
        <fullName evidence="3">Homing endonuclease LAGLIDADG domain-containing protein</fullName>
    </recommendedName>
</protein>
<dbReference type="EMBL" id="JBBLXS010000774">
    <property type="protein sequence ID" value="MEK0188826.1"/>
    <property type="molecule type" value="Genomic_DNA"/>
</dbReference>
<evidence type="ECO:0008006" key="3">
    <source>
        <dbReference type="Google" id="ProtNLM"/>
    </source>
</evidence>
<name>A0ABU8YWU4_9CYAN</name>
<evidence type="ECO:0000313" key="2">
    <source>
        <dbReference type="Proteomes" id="UP001384579"/>
    </source>
</evidence>
<sequence length="70" mass="8069">VSLGHILIIGFNGDRNLRYICKQSNRYLTAIRDFVQMYKIYTPGRIRAQKPGFFPKYLITAIKFGKKTAG</sequence>
<feature type="non-terminal residue" evidence="1">
    <location>
        <position position="1"/>
    </location>
</feature>
<evidence type="ECO:0000313" key="1">
    <source>
        <dbReference type="EMBL" id="MEK0188826.1"/>
    </source>
</evidence>
<organism evidence="1 2">
    <name type="scientific">Microcoleus anatoxicus PTRS2</name>
    <dbReference type="NCBI Taxonomy" id="2705321"/>
    <lineage>
        <taxon>Bacteria</taxon>
        <taxon>Bacillati</taxon>
        <taxon>Cyanobacteriota</taxon>
        <taxon>Cyanophyceae</taxon>
        <taxon>Oscillatoriophycideae</taxon>
        <taxon>Oscillatoriales</taxon>
        <taxon>Microcoleaceae</taxon>
        <taxon>Microcoleus</taxon>
        <taxon>Microcoleus anatoxicus</taxon>
    </lineage>
</organism>
<gene>
    <name evidence="1" type="ORF">WMG39_28845</name>
</gene>
<dbReference type="Proteomes" id="UP001384579">
    <property type="component" value="Unassembled WGS sequence"/>
</dbReference>
<keyword evidence="2" id="KW-1185">Reference proteome</keyword>
<dbReference type="RefSeq" id="WP_340542262.1">
    <property type="nucleotide sequence ID" value="NZ_JBBLXS010000774.1"/>
</dbReference>